<comment type="caution">
    <text evidence="9">The sequence shown here is derived from an EMBL/GenBank/DDBJ whole genome shotgun (WGS) entry which is preliminary data.</text>
</comment>
<dbReference type="InterPro" id="IPR002893">
    <property type="entry name" value="Znf_MYND"/>
</dbReference>
<evidence type="ECO:0000256" key="2">
    <source>
        <dbReference type="ARBA" id="ARBA00022737"/>
    </source>
</evidence>
<dbReference type="PANTHER" id="PTHR24198">
    <property type="entry name" value="ANKYRIN REPEAT AND PROTEIN KINASE DOMAIN-CONTAINING PROTEIN"/>
    <property type="match status" value="1"/>
</dbReference>
<dbReference type="Gene3D" id="6.10.140.2220">
    <property type="match status" value="1"/>
</dbReference>
<evidence type="ECO:0000256" key="6">
    <source>
        <dbReference type="PROSITE-ProRule" id="PRU00023"/>
    </source>
</evidence>
<keyword evidence="5 6" id="KW-0040">ANK repeat</keyword>
<evidence type="ECO:0000256" key="1">
    <source>
        <dbReference type="ARBA" id="ARBA00022723"/>
    </source>
</evidence>
<proteinExistence type="predicted"/>
<evidence type="ECO:0000259" key="8">
    <source>
        <dbReference type="PROSITE" id="PS50865"/>
    </source>
</evidence>
<feature type="domain" description="MYND-type" evidence="8">
    <location>
        <begin position="941"/>
        <end position="978"/>
    </location>
</feature>
<dbReference type="PROSITE" id="PS50865">
    <property type="entry name" value="ZF_MYND_2"/>
    <property type="match status" value="1"/>
</dbReference>
<evidence type="ECO:0000313" key="10">
    <source>
        <dbReference type="Proteomes" id="UP001497392"/>
    </source>
</evidence>
<keyword evidence="2" id="KW-0677">Repeat</keyword>
<dbReference type="SUPFAM" id="SSF144232">
    <property type="entry name" value="HIT/MYND zinc finger-like"/>
    <property type="match status" value="1"/>
</dbReference>
<dbReference type="InterPro" id="IPR002110">
    <property type="entry name" value="Ankyrin_rpt"/>
</dbReference>
<gene>
    <name evidence="9" type="primary">g10080</name>
    <name evidence="9" type="ORF">VP750_LOCUS9072</name>
</gene>
<evidence type="ECO:0000256" key="3">
    <source>
        <dbReference type="ARBA" id="ARBA00022771"/>
    </source>
</evidence>
<evidence type="ECO:0000256" key="5">
    <source>
        <dbReference type="ARBA" id="ARBA00023043"/>
    </source>
</evidence>
<accession>A0ABP1G4E9</accession>
<sequence length="981" mass="106435">MAPRHGNKSARAISDAAAKERKVSKIVSSIVNVDKPIRLKRLIKAQNLKDACTLMVPNLGLTLLQIAVIADNVRAVEELIALGADADVKLSQQHMGKWRKGEDAPCYLGAERSAKFNFWRLKMGFFSFQRNAPEATQDSIYGLIHIAAMGGSISAARFLVSKGHANVNEPAGNTGLTPLMCSVLNRNYPNSETRSLGSMLDVVDALAELGGDLSRVNAVGNDFVAVAASRHKSGLWPDIIADNPLLSKCTSKHAGRVALQLFASWACQDRDDEIPENEVPKVWCAEMATITHAWGADLSKAEASEHQKRLVAELSEPVTQRILRSFGSPGPAEMALREALVYADFWPNEAQTTTNCTGVPPLSMGLATEEACPIFKWLFDMGVQPEALLLPRRPDQGKCKLCQPEPLQALVDVLIERCNGNLSPHKEVLMDQMWSCIYTLLRTPGLDLIGYPKDDDVTKMRQLLRKLHSHGVDWTDPSAWPEDFIDGQWEQPIPIPFLLEKPGFRSKSSTNLICGICEELTALGNTDFVNTHHPGKTSPMVYAAREGHSGIIQKMIQCGGSPEEQSSDWAEFLLAATATFRRDMAKVTHSMMNLPSVLSALQAGCCRAQPKHIQQDSTSPALHPAFIQQLAGHHPGFEALLLPLRGAVHGAELLYTQCQRALKAPKEDMGAVLETLLCPQGQYASRNYCGAVVAAALQLQHPESGLTMMGHVVAAGHNEAIAPILDAARKNGVSLAPLLDCALKESKFHKPLFAAVVYGYEGILSTVLKHLSWSNELPAALLEHVITVRTMGNTGTLPAQTSRFRAVPGSGAETLDLLMCAASVGSVSTVQALIDCGMKPKDIKSFRRNSYYKSAIHAAVEYPGLAMLTGPGSVSRSPGVEGGNSQLPAAKQMRCVEILLKAGAAMTEGQLSIILKALPTLQEFKVAHTTWRLVTKHISVCASCGLLGCWPHCQGCRTTSYCSVKCQGKHRPQHETTCRPS</sequence>
<dbReference type="PANTHER" id="PTHR24198:SF165">
    <property type="entry name" value="ANKYRIN REPEAT-CONTAINING PROTEIN-RELATED"/>
    <property type="match status" value="1"/>
</dbReference>
<evidence type="ECO:0000313" key="9">
    <source>
        <dbReference type="EMBL" id="CAL5227166.1"/>
    </source>
</evidence>
<dbReference type="InterPro" id="IPR036770">
    <property type="entry name" value="Ankyrin_rpt-contain_sf"/>
</dbReference>
<keyword evidence="1" id="KW-0479">Metal-binding</keyword>
<dbReference type="EMBL" id="CAXHTA020000017">
    <property type="protein sequence ID" value="CAL5227166.1"/>
    <property type="molecule type" value="Genomic_DNA"/>
</dbReference>
<feature type="repeat" description="ANK" evidence="6">
    <location>
        <begin position="59"/>
        <end position="91"/>
    </location>
</feature>
<evidence type="ECO:0000256" key="7">
    <source>
        <dbReference type="PROSITE-ProRule" id="PRU00134"/>
    </source>
</evidence>
<evidence type="ECO:0000256" key="4">
    <source>
        <dbReference type="ARBA" id="ARBA00022833"/>
    </source>
</evidence>
<keyword evidence="10" id="KW-1185">Reference proteome</keyword>
<dbReference type="PROSITE" id="PS50088">
    <property type="entry name" value="ANK_REPEAT"/>
    <property type="match status" value="1"/>
</dbReference>
<dbReference type="Gene3D" id="1.25.40.20">
    <property type="entry name" value="Ankyrin repeat-containing domain"/>
    <property type="match status" value="2"/>
</dbReference>
<keyword evidence="3 7" id="KW-0863">Zinc-finger</keyword>
<protein>
    <submittedName>
        <fullName evidence="9">G10080 protein</fullName>
    </submittedName>
</protein>
<dbReference type="SMART" id="SM00248">
    <property type="entry name" value="ANK"/>
    <property type="match status" value="7"/>
</dbReference>
<organism evidence="9 10">
    <name type="scientific">Coccomyxa viridis</name>
    <dbReference type="NCBI Taxonomy" id="1274662"/>
    <lineage>
        <taxon>Eukaryota</taxon>
        <taxon>Viridiplantae</taxon>
        <taxon>Chlorophyta</taxon>
        <taxon>core chlorophytes</taxon>
        <taxon>Trebouxiophyceae</taxon>
        <taxon>Trebouxiophyceae incertae sedis</taxon>
        <taxon>Coccomyxaceae</taxon>
        <taxon>Coccomyxa</taxon>
    </lineage>
</organism>
<dbReference type="Proteomes" id="UP001497392">
    <property type="component" value="Unassembled WGS sequence"/>
</dbReference>
<reference evidence="9 10" key="1">
    <citation type="submission" date="2024-06" db="EMBL/GenBank/DDBJ databases">
        <authorList>
            <person name="Kraege A."/>
            <person name="Thomma B."/>
        </authorList>
    </citation>
    <scope>NUCLEOTIDE SEQUENCE [LARGE SCALE GENOMIC DNA]</scope>
</reference>
<name>A0ABP1G4E9_9CHLO</name>
<dbReference type="SUPFAM" id="SSF48403">
    <property type="entry name" value="Ankyrin repeat"/>
    <property type="match status" value="2"/>
</dbReference>
<keyword evidence="4" id="KW-0862">Zinc</keyword>